<dbReference type="SUPFAM" id="SSF53092">
    <property type="entry name" value="Creatinase/prolidase N-terminal domain"/>
    <property type="match status" value="1"/>
</dbReference>
<dbReference type="GO" id="GO:0004177">
    <property type="term" value="F:aminopeptidase activity"/>
    <property type="evidence" value="ECO:0007669"/>
    <property type="project" value="UniProtKB-KW"/>
</dbReference>
<dbReference type="InterPro" id="IPR036005">
    <property type="entry name" value="Creatinase/aminopeptidase-like"/>
</dbReference>
<evidence type="ECO:0000313" key="4">
    <source>
        <dbReference type="Proteomes" id="UP000264141"/>
    </source>
</evidence>
<dbReference type="PANTHER" id="PTHR46112:SF3">
    <property type="entry name" value="AMINOPEPTIDASE YPDF"/>
    <property type="match status" value="1"/>
</dbReference>
<organism evidence="3 4">
    <name type="scientific">Anaerolinea thermolimosa</name>
    <dbReference type="NCBI Taxonomy" id="229919"/>
    <lineage>
        <taxon>Bacteria</taxon>
        <taxon>Bacillati</taxon>
        <taxon>Chloroflexota</taxon>
        <taxon>Anaerolineae</taxon>
        <taxon>Anaerolineales</taxon>
        <taxon>Anaerolineaceae</taxon>
        <taxon>Anaerolinea</taxon>
    </lineage>
</organism>
<dbReference type="Pfam" id="PF00557">
    <property type="entry name" value="Peptidase_M24"/>
    <property type="match status" value="1"/>
</dbReference>
<reference evidence="3 4" key="1">
    <citation type="journal article" date="2018" name="Nat. Biotechnol.">
        <title>A standardized bacterial taxonomy based on genome phylogeny substantially revises the tree of life.</title>
        <authorList>
            <person name="Parks D.H."/>
            <person name="Chuvochina M."/>
            <person name="Waite D.W."/>
            <person name="Rinke C."/>
            <person name="Skarshewski A."/>
            <person name="Chaumeil P.A."/>
            <person name="Hugenholtz P."/>
        </authorList>
    </citation>
    <scope>NUCLEOTIDE SEQUENCE [LARGE SCALE GENOMIC DNA]</scope>
    <source>
        <strain evidence="3">UBA8781</strain>
    </source>
</reference>
<dbReference type="GO" id="GO:0008235">
    <property type="term" value="F:metalloexopeptidase activity"/>
    <property type="evidence" value="ECO:0007669"/>
    <property type="project" value="UniProtKB-ARBA"/>
</dbReference>
<protein>
    <submittedName>
        <fullName evidence="3">Aminopeptidase P family protein</fullName>
    </submittedName>
</protein>
<accession>A0A3D1JHI2</accession>
<feature type="domain" description="Creatinase N-terminal" evidence="2">
    <location>
        <begin position="5"/>
        <end position="139"/>
    </location>
</feature>
<evidence type="ECO:0000313" key="3">
    <source>
        <dbReference type="EMBL" id="HCE17972.1"/>
    </source>
</evidence>
<dbReference type="OrthoDB" id="9806388at2"/>
<dbReference type="InterPro" id="IPR050659">
    <property type="entry name" value="Peptidase_M24B"/>
</dbReference>
<dbReference type="Gene3D" id="3.40.350.10">
    <property type="entry name" value="Creatinase/prolidase N-terminal domain"/>
    <property type="match status" value="1"/>
</dbReference>
<dbReference type="STRING" id="229919.GCA_001050195_00700"/>
<dbReference type="Gene3D" id="3.90.230.10">
    <property type="entry name" value="Creatinase/methionine aminopeptidase superfamily"/>
    <property type="match status" value="1"/>
</dbReference>
<gene>
    <name evidence="3" type="ORF">DEQ80_08945</name>
</gene>
<dbReference type="PRINTS" id="PR00599">
    <property type="entry name" value="MAPEPTIDASE"/>
</dbReference>
<dbReference type="CDD" id="cd01092">
    <property type="entry name" value="APP-like"/>
    <property type="match status" value="1"/>
</dbReference>
<dbReference type="InterPro" id="IPR000994">
    <property type="entry name" value="Pept_M24"/>
</dbReference>
<dbReference type="Pfam" id="PF01321">
    <property type="entry name" value="Creatinase_N"/>
    <property type="match status" value="1"/>
</dbReference>
<evidence type="ECO:0000259" key="1">
    <source>
        <dbReference type="Pfam" id="PF00557"/>
    </source>
</evidence>
<dbReference type="InterPro" id="IPR029149">
    <property type="entry name" value="Creatin/AminoP/Spt16_N"/>
</dbReference>
<keyword evidence="3" id="KW-0378">Hydrolase</keyword>
<dbReference type="Proteomes" id="UP000264141">
    <property type="component" value="Unassembled WGS sequence"/>
</dbReference>
<sequence length="367" mass="40169">MFSQRLQKLYAALQDASLDAIVLNPSPTQRYLTGLSFHLMERPTVLILTPGHQPVFILANLETSRLSQAPFPIQAISYGDNPATWPEAFSRAAALLGKSIQKIGVEPNWLRFLELKYLESAFPQTQWINAEGVVSALRMQKDEQEIALMRRAVEIAQKALIATLPVIRPGITENQIAAELVNQILRHGADTHLPFAPIVAAGPNSANPHATPTDRPIQQGDLLVVDWGATCEGYFSDLTRTFAIGKVEDELSQIAHIVQQANQAGRAAGRPGIPAGQVDRQTRKIITDAGYGAYFTHRTGHGLGLEDHEPPYIFSENDLLLTAGMTYTIEPGIYLPGRGGVRIEDDVVITADGCESLSDLPRELIQL</sequence>
<dbReference type="InterPro" id="IPR001714">
    <property type="entry name" value="Pept_M24_MAP"/>
</dbReference>
<feature type="domain" description="Peptidase M24" evidence="1">
    <location>
        <begin position="148"/>
        <end position="351"/>
    </location>
</feature>
<comment type="caution">
    <text evidence="3">The sequence shown here is derived from an EMBL/GenBank/DDBJ whole genome shotgun (WGS) entry which is preliminary data.</text>
</comment>
<dbReference type="PANTHER" id="PTHR46112">
    <property type="entry name" value="AMINOPEPTIDASE"/>
    <property type="match status" value="1"/>
</dbReference>
<dbReference type="AlphaFoldDB" id="A0A3D1JHI2"/>
<dbReference type="EMBL" id="DPBP01000034">
    <property type="protein sequence ID" value="HCE17972.1"/>
    <property type="molecule type" value="Genomic_DNA"/>
</dbReference>
<keyword evidence="3" id="KW-0031">Aminopeptidase</keyword>
<name>A0A3D1JHI2_9CHLR</name>
<keyword evidence="3" id="KW-0645">Protease</keyword>
<dbReference type="SUPFAM" id="SSF55920">
    <property type="entry name" value="Creatinase/aminopeptidase"/>
    <property type="match status" value="1"/>
</dbReference>
<evidence type="ECO:0000259" key="2">
    <source>
        <dbReference type="Pfam" id="PF01321"/>
    </source>
</evidence>
<proteinExistence type="predicted"/>
<dbReference type="RefSeq" id="WP_062189854.1">
    <property type="nucleotide sequence ID" value="NZ_DF967965.1"/>
</dbReference>
<dbReference type="InterPro" id="IPR000587">
    <property type="entry name" value="Creatinase_N"/>
</dbReference>